<dbReference type="RefSeq" id="WP_067984230.1">
    <property type="nucleotide sequence ID" value="NZ_CAXBCE010000011.1"/>
</dbReference>
<name>A0ABU9TS26_9GAMM</name>
<evidence type="ECO:0000313" key="2">
    <source>
        <dbReference type="Proteomes" id="UP001449225"/>
    </source>
</evidence>
<comment type="caution">
    <text evidence="1">The sequence shown here is derived from an EMBL/GenBank/DDBJ whole genome shotgun (WGS) entry which is preliminary data.</text>
</comment>
<evidence type="ECO:0000313" key="1">
    <source>
        <dbReference type="EMBL" id="MEM5536529.1"/>
    </source>
</evidence>
<reference evidence="1 2" key="1">
    <citation type="submission" date="2024-03" db="EMBL/GenBank/DDBJ databases">
        <title>Community enrichment and isolation of bacterial strains for fucoidan degradation.</title>
        <authorList>
            <person name="Sichert A."/>
        </authorList>
    </citation>
    <scope>NUCLEOTIDE SEQUENCE [LARGE SCALE GENOMIC DNA]</scope>
    <source>
        <strain evidence="1 2">AS76</strain>
    </source>
</reference>
<proteinExistence type="predicted"/>
<sequence>MEFILVFAISLFVLLGVALALAFGQAPTYRPSRESVLALLVDVMEKKSSVERWEMFLSLPINHDPELEQIRQQCLVLASGWEGELKEGINGALLNKATMEELRVISARLHHLIKAAPTSRLF</sequence>
<accession>A0ABU9TS26</accession>
<keyword evidence="2" id="KW-1185">Reference proteome</keyword>
<dbReference type="Proteomes" id="UP001449225">
    <property type="component" value="Unassembled WGS sequence"/>
</dbReference>
<protein>
    <submittedName>
        <fullName evidence="1">Uncharacterized protein</fullName>
    </submittedName>
</protein>
<dbReference type="EMBL" id="JBBMRA010000007">
    <property type="protein sequence ID" value="MEM5536529.1"/>
    <property type="molecule type" value="Genomic_DNA"/>
</dbReference>
<gene>
    <name evidence="1" type="ORF">WNY58_09010</name>
</gene>
<organism evidence="1 2">
    <name type="scientific">Neptuniibacter pectenicola</name>
    <dbReference type="NCBI Taxonomy" id="1806669"/>
    <lineage>
        <taxon>Bacteria</taxon>
        <taxon>Pseudomonadati</taxon>
        <taxon>Pseudomonadota</taxon>
        <taxon>Gammaproteobacteria</taxon>
        <taxon>Oceanospirillales</taxon>
        <taxon>Oceanospirillaceae</taxon>
        <taxon>Neptuniibacter</taxon>
    </lineage>
</organism>